<accession>A0A9E2KPT8</accession>
<comment type="similarity">
    <text evidence="1">Belongs to the sulfur carrier protein TusA family.</text>
</comment>
<comment type="caution">
    <text evidence="3">The sequence shown here is derived from an EMBL/GenBank/DDBJ whole genome shotgun (WGS) entry which is preliminary data.</text>
</comment>
<dbReference type="Pfam" id="PF01206">
    <property type="entry name" value="TusA"/>
    <property type="match status" value="1"/>
</dbReference>
<gene>
    <name evidence="3" type="primary">tusA</name>
    <name evidence="3" type="ORF">IAA31_06220</name>
</gene>
<organism evidence="3 4">
    <name type="scientific">Candidatus Anaerobiospirillum merdipullorum</name>
    <dbReference type="NCBI Taxonomy" id="2838450"/>
    <lineage>
        <taxon>Bacteria</taxon>
        <taxon>Pseudomonadati</taxon>
        <taxon>Pseudomonadota</taxon>
        <taxon>Gammaproteobacteria</taxon>
        <taxon>Aeromonadales</taxon>
        <taxon>Succinivibrionaceae</taxon>
        <taxon>Anaerobiospirillum</taxon>
    </lineage>
</organism>
<reference evidence="3" key="2">
    <citation type="submission" date="2021-04" db="EMBL/GenBank/DDBJ databases">
        <authorList>
            <person name="Gilroy R."/>
        </authorList>
    </citation>
    <scope>NUCLEOTIDE SEQUENCE</scope>
    <source>
        <strain evidence="3">687</strain>
    </source>
</reference>
<protein>
    <submittedName>
        <fullName evidence="3">Sulfurtransferase TusA</fullName>
        <ecNumber evidence="3">2.8.1.-</ecNumber>
    </submittedName>
</protein>
<dbReference type="AlphaFoldDB" id="A0A9E2KPT8"/>
<dbReference type="InterPro" id="IPR001455">
    <property type="entry name" value="TusA-like"/>
</dbReference>
<evidence type="ECO:0000256" key="1">
    <source>
        <dbReference type="ARBA" id="ARBA00008984"/>
    </source>
</evidence>
<dbReference type="PANTHER" id="PTHR33279:SF2">
    <property type="entry name" value="SULFUR CARRIER PROTEIN TUSA"/>
    <property type="match status" value="1"/>
</dbReference>
<dbReference type="NCBIfam" id="NF001423">
    <property type="entry name" value="PRK00299.1"/>
    <property type="match status" value="1"/>
</dbReference>
<sequence length="76" mass="8496">MSTYQLDARTLRCPEPLMLLKAKMRTIAPGDTVELLSDDPVSARDVPAYCQFIGHILIATPSSEHPHRYVVQKKSS</sequence>
<evidence type="ECO:0000313" key="4">
    <source>
        <dbReference type="Proteomes" id="UP000824150"/>
    </source>
</evidence>
<dbReference type="Gene3D" id="3.30.110.40">
    <property type="entry name" value="TusA-like domain"/>
    <property type="match status" value="1"/>
</dbReference>
<dbReference type="InterPro" id="IPR036868">
    <property type="entry name" value="TusA-like_sf"/>
</dbReference>
<dbReference type="SUPFAM" id="SSF64307">
    <property type="entry name" value="SirA-like"/>
    <property type="match status" value="1"/>
</dbReference>
<dbReference type="PANTHER" id="PTHR33279">
    <property type="entry name" value="SULFUR CARRIER PROTEIN YEDF-RELATED"/>
    <property type="match status" value="1"/>
</dbReference>
<keyword evidence="3" id="KW-0808">Transferase</keyword>
<proteinExistence type="inferred from homology"/>
<feature type="domain" description="UPF0033" evidence="2">
    <location>
        <begin position="6"/>
        <end position="30"/>
    </location>
</feature>
<dbReference type="EMBL" id="JAHLFG010000066">
    <property type="protein sequence ID" value="MBU3827068.1"/>
    <property type="molecule type" value="Genomic_DNA"/>
</dbReference>
<dbReference type="GO" id="GO:0016740">
    <property type="term" value="F:transferase activity"/>
    <property type="evidence" value="ECO:0007669"/>
    <property type="project" value="UniProtKB-KW"/>
</dbReference>
<evidence type="ECO:0000313" key="3">
    <source>
        <dbReference type="EMBL" id="MBU3827068.1"/>
    </source>
</evidence>
<dbReference type="PROSITE" id="PS01148">
    <property type="entry name" value="UPF0033"/>
    <property type="match status" value="1"/>
</dbReference>
<dbReference type="EC" id="2.8.1.-" evidence="3"/>
<name>A0A9E2KPT8_9GAMM</name>
<evidence type="ECO:0000259" key="2">
    <source>
        <dbReference type="PROSITE" id="PS01148"/>
    </source>
</evidence>
<dbReference type="Proteomes" id="UP000824150">
    <property type="component" value="Unassembled WGS sequence"/>
</dbReference>
<reference evidence="3" key="1">
    <citation type="journal article" date="2021" name="PeerJ">
        <title>Extensive microbial diversity within the chicken gut microbiome revealed by metagenomics and culture.</title>
        <authorList>
            <person name="Gilroy R."/>
            <person name="Ravi A."/>
            <person name="Getino M."/>
            <person name="Pursley I."/>
            <person name="Horton D.L."/>
            <person name="Alikhan N.F."/>
            <person name="Baker D."/>
            <person name="Gharbi K."/>
            <person name="Hall N."/>
            <person name="Watson M."/>
            <person name="Adriaenssens E.M."/>
            <person name="Foster-Nyarko E."/>
            <person name="Jarju S."/>
            <person name="Secka A."/>
            <person name="Antonio M."/>
            <person name="Oren A."/>
            <person name="Chaudhuri R.R."/>
            <person name="La Ragione R."/>
            <person name="Hildebrand F."/>
            <person name="Pallen M.J."/>
        </authorList>
    </citation>
    <scope>NUCLEOTIDE SEQUENCE</scope>
    <source>
        <strain evidence="3">687</strain>
    </source>
</reference>